<dbReference type="Ensembl" id="ENSDCDT00010004105.1">
    <property type="protein sequence ID" value="ENSDCDP00010003952.1"/>
    <property type="gene ID" value="ENSDCDG00010001794.1"/>
</dbReference>
<gene>
    <name evidence="9" type="primary">CHRDL2</name>
</gene>
<dbReference type="PROSITE" id="PS50184">
    <property type="entry name" value="VWFC_2"/>
    <property type="match status" value="3"/>
</dbReference>
<evidence type="ECO:0000259" key="8">
    <source>
        <dbReference type="PROSITE" id="PS50184"/>
    </source>
</evidence>
<feature type="domain" description="VWFC" evidence="8">
    <location>
        <begin position="113"/>
        <end position="179"/>
    </location>
</feature>
<protein>
    <recommendedName>
        <fullName evidence="8">VWFC domain-containing protein</fullName>
    </recommendedName>
</protein>
<evidence type="ECO:0000256" key="7">
    <source>
        <dbReference type="SAM" id="SignalP"/>
    </source>
</evidence>
<evidence type="ECO:0000256" key="5">
    <source>
        <dbReference type="ARBA" id="ARBA00022737"/>
    </source>
</evidence>
<reference evidence="9" key="2">
    <citation type="submission" date="2025-08" db="UniProtKB">
        <authorList>
            <consortium name="Ensembl"/>
        </authorList>
    </citation>
    <scope>IDENTIFICATION</scope>
</reference>
<dbReference type="Pfam" id="PF19548">
    <property type="entry name" value="CHRDL_1_2_C"/>
    <property type="match status" value="1"/>
</dbReference>
<feature type="chain" id="PRO_5044198786" description="VWFC domain-containing protein" evidence="7">
    <location>
        <begin position="26"/>
        <end position="451"/>
    </location>
</feature>
<feature type="domain" description="VWFC" evidence="8">
    <location>
        <begin position="257"/>
        <end position="320"/>
    </location>
</feature>
<feature type="domain" description="VWFC" evidence="8">
    <location>
        <begin position="34"/>
        <end position="99"/>
    </location>
</feature>
<dbReference type="GO" id="GO:0030514">
    <property type="term" value="P:negative regulation of BMP signaling pathway"/>
    <property type="evidence" value="ECO:0007669"/>
    <property type="project" value="TreeGrafter"/>
</dbReference>
<reference evidence="9" key="3">
    <citation type="submission" date="2025-09" db="UniProtKB">
        <authorList>
            <consortium name="Ensembl"/>
        </authorList>
    </citation>
    <scope>IDENTIFICATION</scope>
</reference>
<dbReference type="SMART" id="SM00214">
    <property type="entry name" value="VWC"/>
    <property type="match status" value="3"/>
</dbReference>
<dbReference type="Gene3D" id="6.20.200.20">
    <property type="match status" value="3"/>
</dbReference>
<reference evidence="9 10" key="1">
    <citation type="submission" date="2020-06" db="EMBL/GenBank/DDBJ databases">
        <authorList>
            <consortium name="Wellcome Sanger Institute Data Sharing"/>
        </authorList>
    </citation>
    <scope>NUCLEOTIDE SEQUENCE [LARGE SCALE GENOMIC DNA]</scope>
</reference>
<keyword evidence="2" id="KW-0217">Developmental protein</keyword>
<keyword evidence="5" id="KW-0677">Repeat</keyword>
<name>A0AAY4A4M9_9TELE</name>
<dbReference type="InterPro" id="IPR045717">
    <property type="entry name" value="CHRDL1/2"/>
</dbReference>
<dbReference type="SUPFAM" id="SSF57603">
    <property type="entry name" value="FnI-like domain"/>
    <property type="match status" value="3"/>
</dbReference>
<keyword evidence="6" id="KW-0325">Glycoprotein</keyword>
<evidence type="ECO:0000313" key="10">
    <source>
        <dbReference type="Proteomes" id="UP000694580"/>
    </source>
</evidence>
<dbReference type="GO" id="GO:0005615">
    <property type="term" value="C:extracellular space"/>
    <property type="evidence" value="ECO:0007669"/>
    <property type="project" value="TreeGrafter"/>
</dbReference>
<dbReference type="PANTHER" id="PTHR46303:SF3">
    <property type="entry name" value="CHORDIN-LIKE PROTEIN 2"/>
    <property type="match status" value="1"/>
</dbReference>
<evidence type="ECO:0000256" key="2">
    <source>
        <dbReference type="ARBA" id="ARBA00022473"/>
    </source>
</evidence>
<dbReference type="GO" id="GO:0036122">
    <property type="term" value="F:BMP binding"/>
    <property type="evidence" value="ECO:0007669"/>
    <property type="project" value="TreeGrafter"/>
</dbReference>
<dbReference type="AlphaFoldDB" id="A0AAY4A4M9"/>
<dbReference type="Proteomes" id="UP000694580">
    <property type="component" value="Chromosome 6"/>
</dbReference>
<dbReference type="PROSITE" id="PS01208">
    <property type="entry name" value="VWFC_1"/>
    <property type="match status" value="2"/>
</dbReference>
<dbReference type="InterPro" id="IPR001007">
    <property type="entry name" value="VWF_dom"/>
</dbReference>
<organism evidence="9 10">
    <name type="scientific">Denticeps clupeoides</name>
    <name type="common">denticle herring</name>
    <dbReference type="NCBI Taxonomy" id="299321"/>
    <lineage>
        <taxon>Eukaryota</taxon>
        <taxon>Metazoa</taxon>
        <taxon>Chordata</taxon>
        <taxon>Craniata</taxon>
        <taxon>Vertebrata</taxon>
        <taxon>Euteleostomi</taxon>
        <taxon>Actinopterygii</taxon>
        <taxon>Neopterygii</taxon>
        <taxon>Teleostei</taxon>
        <taxon>Clupei</taxon>
        <taxon>Clupeiformes</taxon>
        <taxon>Denticipitoidei</taxon>
        <taxon>Denticipitidae</taxon>
        <taxon>Denticeps</taxon>
    </lineage>
</organism>
<evidence type="ECO:0000256" key="3">
    <source>
        <dbReference type="ARBA" id="ARBA00022525"/>
    </source>
</evidence>
<proteinExistence type="predicted"/>
<comment type="subcellular location">
    <subcellularLocation>
        <location evidence="1">Secreted</location>
    </subcellularLocation>
</comment>
<keyword evidence="3" id="KW-0964">Secreted</keyword>
<keyword evidence="4 7" id="KW-0732">Signal</keyword>
<sequence>NFRVTSNTVLVFLLVLIQCFYGALNNNIHSTAGVVCTFKDKSFSPGDSWHPYLEPFGLISCMRCVCTETGHVKCNSIKCPVLKCQNLVTNSQQCCPRCAGEPRSPAGLRAPATFCKYNGSVYQTGETFANHNLFPSKQANQCVMCTCSNGNIFCALKTCQPLQCSSPVSIPDTCCLVCKDSVIDMKSALFGDGQQQLNRGVRHSLDHCSGVHLRGRSVHSTPTTARDFLQGLNLHTLHLKGATKTTVKILLQRKNQQACVYSGKTYSHGDVWHPVLGKVLECILCTCRDGLQECKRITCPSHYPCQHPLKAEGKCCKTCPEQKVENRTECFLGQDSNNILVYKFEPSPDAHLEDTVRMIAIERQGAPEVEVQVWKTVGGVLQLMETGDLQRKDLIEHPESYVLLSTLDEETWKKFKDDEDKQKDSPKSCDNGIKEVVKYLSPEQLDNMCAL</sequence>
<dbReference type="PANTHER" id="PTHR46303">
    <property type="entry name" value="VWFC DOMAIN-CONTAINING PROTEIN"/>
    <property type="match status" value="1"/>
</dbReference>
<evidence type="ECO:0000256" key="1">
    <source>
        <dbReference type="ARBA" id="ARBA00004613"/>
    </source>
</evidence>
<dbReference type="Pfam" id="PF00093">
    <property type="entry name" value="VWC"/>
    <property type="match status" value="1"/>
</dbReference>
<dbReference type="Pfam" id="PF23334">
    <property type="entry name" value="VWC2L_2nd"/>
    <property type="match status" value="2"/>
</dbReference>
<feature type="signal peptide" evidence="7">
    <location>
        <begin position="1"/>
        <end position="25"/>
    </location>
</feature>
<dbReference type="GO" id="GO:0030154">
    <property type="term" value="P:cell differentiation"/>
    <property type="evidence" value="ECO:0007669"/>
    <property type="project" value="TreeGrafter"/>
</dbReference>
<evidence type="ECO:0000313" key="9">
    <source>
        <dbReference type="Ensembl" id="ENSDCDP00010003952.1"/>
    </source>
</evidence>
<keyword evidence="10" id="KW-1185">Reference proteome</keyword>
<accession>A0AAY4A4M9</accession>
<evidence type="ECO:0000256" key="4">
    <source>
        <dbReference type="ARBA" id="ARBA00022729"/>
    </source>
</evidence>
<dbReference type="GeneTree" id="ENSGT00940000166571"/>
<evidence type="ECO:0000256" key="6">
    <source>
        <dbReference type="ARBA" id="ARBA00023180"/>
    </source>
</evidence>
<dbReference type="InterPro" id="IPR045716">
    <property type="entry name" value="CHRDL_1/2_C"/>
</dbReference>